<dbReference type="GO" id="GO:0008270">
    <property type="term" value="F:zinc ion binding"/>
    <property type="evidence" value="ECO:0007669"/>
    <property type="project" value="UniProtKB-KW"/>
</dbReference>
<evidence type="ECO:0000256" key="1">
    <source>
        <dbReference type="PROSITE-ProRule" id="PRU00175"/>
    </source>
</evidence>
<dbReference type="PANTHER" id="PTHR22765:SF350">
    <property type="entry name" value="GB|AAD18119.1-RELATED"/>
    <property type="match status" value="1"/>
</dbReference>
<dbReference type="Pfam" id="PF13639">
    <property type="entry name" value="zf-RING_2"/>
    <property type="match status" value="1"/>
</dbReference>
<dbReference type="SUPFAM" id="SSF57850">
    <property type="entry name" value="RING/U-box"/>
    <property type="match status" value="1"/>
</dbReference>
<keyword evidence="1" id="KW-0862">Zinc</keyword>
<protein>
    <recommendedName>
        <fullName evidence="3">RING-type domain-containing protein</fullName>
    </recommendedName>
</protein>
<keyword evidence="1" id="KW-0863">Zinc-finger</keyword>
<evidence type="ECO:0000256" key="2">
    <source>
        <dbReference type="SAM" id="MobiDB-lite"/>
    </source>
</evidence>
<dbReference type="Proteomes" id="UP001141552">
    <property type="component" value="Unassembled WGS sequence"/>
</dbReference>
<proteinExistence type="predicted"/>
<dbReference type="PROSITE" id="PS50089">
    <property type="entry name" value="ZF_RING_2"/>
    <property type="match status" value="1"/>
</dbReference>
<accession>A0A9Q0G2P2</accession>
<reference evidence="4" key="2">
    <citation type="journal article" date="2023" name="Plants (Basel)">
        <title>Annotation of the Turnera subulata (Passifloraceae) Draft Genome Reveals the S-Locus Evolved after the Divergence of Turneroideae from Passifloroideae in a Stepwise Manner.</title>
        <authorList>
            <person name="Henning P.M."/>
            <person name="Roalson E.H."/>
            <person name="Mir W."/>
            <person name="McCubbin A.G."/>
            <person name="Shore J.S."/>
        </authorList>
    </citation>
    <scope>NUCLEOTIDE SEQUENCE</scope>
    <source>
        <strain evidence="4">F60SS</strain>
    </source>
</reference>
<dbReference type="InterPro" id="IPR001841">
    <property type="entry name" value="Znf_RING"/>
</dbReference>
<feature type="domain" description="RING-type" evidence="3">
    <location>
        <begin position="180"/>
        <end position="232"/>
    </location>
</feature>
<feature type="region of interest" description="Disordered" evidence="2">
    <location>
        <begin position="1"/>
        <end position="22"/>
    </location>
</feature>
<dbReference type="GO" id="GO:0006511">
    <property type="term" value="P:ubiquitin-dependent protein catabolic process"/>
    <property type="evidence" value="ECO:0007669"/>
    <property type="project" value="TreeGrafter"/>
</dbReference>
<dbReference type="EMBL" id="JAKUCV010002590">
    <property type="protein sequence ID" value="KAJ4842112.1"/>
    <property type="molecule type" value="Genomic_DNA"/>
</dbReference>
<dbReference type="GO" id="GO:0061630">
    <property type="term" value="F:ubiquitin protein ligase activity"/>
    <property type="evidence" value="ECO:0007669"/>
    <property type="project" value="TreeGrafter"/>
</dbReference>
<keyword evidence="1" id="KW-0479">Metal-binding</keyword>
<comment type="caution">
    <text evidence="4">The sequence shown here is derived from an EMBL/GenBank/DDBJ whole genome shotgun (WGS) entry which is preliminary data.</text>
</comment>
<organism evidence="4 5">
    <name type="scientific">Turnera subulata</name>
    <dbReference type="NCBI Taxonomy" id="218843"/>
    <lineage>
        <taxon>Eukaryota</taxon>
        <taxon>Viridiplantae</taxon>
        <taxon>Streptophyta</taxon>
        <taxon>Embryophyta</taxon>
        <taxon>Tracheophyta</taxon>
        <taxon>Spermatophyta</taxon>
        <taxon>Magnoliopsida</taxon>
        <taxon>eudicotyledons</taxon>
        <taxon>Gunneridae</taxon>
        <taxon>Pentapetalae</taxon>
        <taxon>rosids</taxon>
        <taxon>fabids</taxon>
        <taxon>Malpighiales</taxon>
        <taxon>Passifloraceae</taxon>
        <taxon>Turnera</taxon>
    </lineage>
</organism>
<evidence type="ECO:0000313" key="4">
    <source>
        <dbReference type="EMBL" id="KAJ4842112.1"/>
    </source>
</evidence>
<evidence type="ECO:0000259" key="3">
    <source>
        <dbReference type="PROSITE" id="PS50089"/>
    </source>
</evidence>
<gene>
    <name evidence="4" type="ORF">Tsubulata_033935</name>
</gene>
<dbReference type="SMART" id="SM00184">
    <property type="entry name" value="RING"/>
    <property type="match status" value="1"/>
</dbReference>
<dbReference type="InterPro" id="IPR013083">
    <property type="entry name" value="Znf_RING/FYVE/PHD"/>
</dbReference>
<sequence length="237" mass="26882">MEATTANVAGSWPDWMDVDEAPTEPDLMDVDEVPPVQLRVVRQEPQVEVLVNVVGMGNDVPIRRRDFIVPLWRLEAEESAIEEIKRMLLGAGAEGLDLHAVKLAAEEVVYAVARNQRQLVLHSALLHEGYGVVRVGYWEVSSIVRVMKLPSKTSEKENRLARHLKIINHATIPQLDGESCAICLEDFKKDEDIKKDDDEDDDDIARLPCLHYFHFGCVVKWLKDHPSFPLCRKKLPC</sequence>
<dbReference type="InterPro" id="IPR051826">
    <property type="entry name" value="E3_ubiquitin-ligase_domain"/>
</dbReference>
<dbReference type="GO" id="GO:0016020">
    <property type="term" value="C:membrane"/>
    <property type="evidence" value="ECO:0007669"/>
    <property type="project" value="TreeGrafter"/>
</dbReference>
<dbReference type="OrthoDB" id="4752984at2759"/>
<keyword evidence="5" id="KW-1185">Reference proteome</keyword>
<evidence type="ECO:0000313" key="5">
    <source>
        <dbReference type="Proteomes" id="UP001141552"/>
    </source>
</evidence>
<name>A0A9Q0G2P2_9ROSI</name>
<dbReference type="PANTHER" id="PTHR22765">
    <property type="entry name" value="RING FINGER AND PROTEASE ASSOCIATED DOMAIN-CONTAINING"/>
    <property type="match status" value="1"/>
</dbReference>
<reference evidence="4" key="1">
    <citation type="submission" date="2022-02" db="EMBL/GenBank/DDBJ databases">
        <authorList>
            <person name="Henning P.M."/>
            <person name="McCubbin A.G."/>
            <person name="Shore J.S."/>
        </authorList>
    </citation>
    <scope>NUCLEOTIDE SEQUENCE</scope>
    <source>
        <strain evidence="4">F60SS</strain>
        <tissue evidence="4">Leaves</tissue>
    </source>
</reference>
<dbReference type="AlphaFoldDB" id="A0A9Q0G2P2"/>
<dbReference type="Gene3D" id="3.30.40.10">
    <property type="entry name" value="Zinc/RING finger domain, C3HC4 (zinc finger)"/>
    <property type="match status" value="1"/>
</dbReference>